<comment type="caution">
    <text evidence="3">Lacks conserved residue(s) required for the propagation of feature annotation.</text>
</comment>
<dbReference type="Ensembl" id="ENSNBRT00000014360.1">
    <property type="protein sequence ID" value="ENSNBRP00000013978.1"/>
    <property type="gene ID" value="ENSNBRG00000010803.1"/>
</dbReference>
<dbReference type="PROSITE" id="PS51092">
    <property type="entry name" value="FN2_2"/>
    <property type="match status" value="1"/>
</dbReference>
<dbReference type="Proteomes" id="UP000261580">
    <property type="component" value="Unassembled WGS sequence"/>
</dbReference>
<reference evidence="5" key="1">
    <citation type="submission" date="2025-08" db="UniProtKB">
        <authorList>
            <consortium name="Ensembl"/>
        </authorList>
    </citation>
    <scope>IDENTIFICATION</scope>
</reference>
<dbReference type="Pfam" id="PF00040">
    <property type="entry name" value="fn2"/>
    <property type="match status" value="1"/>
</dbReference>
<keyword evidence="1" id="KW-0677">Repeat</keyword>
<keyword evidence="6" id="KW-1185">Reference proteome</keyword>
<evidence type="ECO:0000256" key="1">
    <source>
        <dbReference type="ARBA" id="ARBA00022737"/>
    </source>
</evidence>
<organism evidence="5 6">
    <name type="scientific">Neolamprologus brichardi</name>
    <name type="common">Fairy cichlid</name>
    <name type="synonym">Lamprologus brichardi</name>
    <dbReference type="NCBI Taxonomy" id="32507"/>
    <lineage>
        <taxon>Eukaryota</taxon>
        <taxon>Metazoa</taxon>
        <taxon>Chordata</taxon>
        <taxon>Craniata</taxon>
        <taxon>Vertebrata</taxon>
        <taxon>Euteleostomi</taxon>
        <taxon>Actinopterygii</taxon>
        <taxon>Neopterygii</taxon>
        <taxon>Teleostei</taxon>
        <taxon>Neoteleostei</taxon>
        <taxon>Acanthomorphata</taxon>
        <taxon>Ovalentaria</taxon>
        <taxon>Cichlomorphae</taxon>
        <taxon>Cichliformes</taxon>
        <taxon>Cichlidae</taxon>
        <taxon>African cichlids</taxon>
        <taxon>Pseudocrenilabrinae</taxon>
        <taxon>Lamprologini</taxon>
        <taxon>Neolamprologus</taxon>
    </lineage>
</organism>
<dbReference type="InterPro" id="IPR013806">
    <property type="entry name" value="Kringle-like"/>
</dbReference>
<dbReference type="Bgee" id="ENSNBRG00000010803">
    <property type="expression patterns" value="Expressed in mesonephros and 2 other cell types or tissues"/>
</dbReference>
<evidence type="ECO:0000256" key="3">
    <source>
        <dbReference type="PROSITE-ProRule" id="PRU00479"/>
    </source>
</evidence>
<dbReference type="InterPro" id="IPR000562">
    <property type="entry name" value="FN_type2_dom"/>
</dbReference>
<dbReference type="CDD" id="cd00062">
    <property type="entry name" value="FN2"/>
    <property type="match status" value="1"/>
</dbReference>
<dbReference type="AlphaFoldDB" id="A0A3Q4H2C6"/>
<dbReference type="SMART" id="SM00059">
    <property type="entry name" value="FN2"/>
    <property type="match status" value="1"/>
</dbReference>
<dbReference type="InterPro" id="IPR036943">
    <property type="entry name" value="FN_type2_sf"/>
</dbReference>
<keyword evidence="2 3" id="KW-1015">Disulfide bond</keyword>
<dbReference type="SUPFAM" id="SSF57440">
    <property type="entry name" value="Kringle-like"/>
    <property type="match status" value="1"/>
</dbReference>
<name>A0A3Q4H2C6_NEOBR</name>
<evidence type="ECO:0000313" key="6">
    <source>
        <dbReference type="Proteomes" id="UP000261580"/>
    </source>
</evidence>
<evidence type="ECO:0000259" key="4">
    <source>
        <dbReference type="PROSITE" id="PS51092"/>
    </source>
</evidence>
<evidence type="ECO:0000313" key="5">
    <source>
        <dbReference type="Ensembl" id="ENSNBRP00000013978.1"/>
    </source>
</evidence>
<feature type="disulfide bond" evidence="3">
    <location>
        <begin position="33"/>
        <end position="59"/>
    </location>
</feature>
<dbReference type="Gene3D" id="2.10.10.10">
    <property type="entry name" value="Fibronectin, type II, collagen-binding"/>
    <property type="match status" value="1"/>
</dbReference>
<dbReference type="STRING" id="32507.ENSNBRP00000013978"/>
<dbReference type="GeneTree" id="ENSGT00940000177582"/>
<sequence length="104" mass="12164">DIRWTSGDRLLVQNKNKCLELYTIEGNGAGRPCMFPFYYESNWYSECTAIDSPENRKWCAVETKYDHGLWGYCPTNCKYTTNSNTGFQSNNLLRKQNHPNFTFV</sequence>
<accession>A0A3Q4H2C6</accession>
<reference evidence="5" key="2">
    <citation type="submission" date="2025-09" db="UniProtKB">
        <authorList>
            <consortium name="Ensembl"/>
        </authorList>
    </citation>
    <scope>IDENTIFICATION</scope>
</reference>
<proteinExistence type="predicted"/>
<evidence type="ECO:0000256" key="2">
    <source>
        <dbReference type="ARBA" id="ARBA00023157"/>
    </source>
</evidence>
<protein>
    <recommendedName>
        <fullName evidence="4">Fibronectin type-II domain-containing protein</fullName>
    </recommendedName>
</protein>
<dbReference type="FunFam" id="2.10.10.10:FF:000001">
    <property type="entry name" value="Fibronectin 1a isoform 1"/>
    <property type="match status" value="1"/>
</dbReference>
<feature type="domain" description="Fibronectin type-II" evidence="4">
    <location>
        <begin position="28"/>
        <end position="75"/>
    </location>
</feature>